<feature type="compositionally biased region" description="Low complexity" evidence="2">
    <location>
        <begin position="452"/>
        <end position="462"/>
    </location>
</feature>
<reference evidence="5" key="1">
    <citation type="submission" date="2015-09" db="EMBL/GenBank/DDBJ databases">
        <authorList>
            <consortium name="Pathogen Informatics"/>
        </authorList>
    </citation>
    <scope>NUCLEOTIDE SEQUENCE [LARGE SCALE GENOMIC DNA]</scope>
    <source>
        <strain evidence="5">Lake Konstanz</strain>
    </source>
</reference>
<feature type="compositionally biased region" description="Low complexity" evidence="2">
    <location>
        <begin position="530"/>
        <end position="539"/>
    </location>
</feature>
<organism evidence="4 5">
    <name type="scientific">Bodo saltans</name>
    <name type="common">Flagellated protozoan</name>
    <dbReference type="NCBI Taxonomy" id="75058"/>
    <lineage>
        <taxon>Eukaryota</taxon>
        <taxon>Discoba</taxon>
        <taxon>Euglenozoa</taxon>
        <taxon>Kinetoplastea</taxon>
        <taxon>Metakinetoplastina</taxon>
        <taxon>Eubodonida</taxon>
        <taxon>Bodonidae</taxon>
        <taxon>Bodo</taxon>
    </lineage>
</organism>
<dbReference type="Proteomes" id="UP000051952">
    <property type="component" value="Unassembled WGS sequence"/>
</dbReference>
<feature type="domain" description="Pyrroline-5-carboxylate reductase catalytic N-terminal" evidence="3">
    <location>
        <begin position="102"/>
        <end position="184"/>
    </location>
</feature>
<dbReference type="GO" id="GO:0004735">
    <property type="term" value="F:pyrroline-5-carboxylate reductase activity"/>
    <property type="evidence" value="ECO:0007669"/>
    <property type="project" value="TreeGrafter"/>
</dbReference>
<dbReference type="InterPro" id="IPR028939">
    <property type="entry name" value="P5C_Rdtase_cat_N"/>
</dbReference>
<dbReference type="VEuPathDB" id="TriTrypDB:BSAL_73435"/>
<feature type="compositionally biased region" description="Acidic residues" evidence="2">
    <location>
        <begin position="428"/>
        <end position="438"/>
    </location>
</feature>
<dbReference type="EMBL" id="CYKH01000614">
    <property type="protein sequence ID" value="CUG06808.1"/>
    <property type="molecule type" value="Genomic_DNA"/>
</dbReference>
<dbReference type="PANTHER" id="PTHR11645">
    <property type="entry name" value="PYRROLINE-5-CARBOXYLATE REDUCTASE"/>
    <property type="match status" value="1"/>
</dbReference>
<feature type="compositionally biased region" description="Low complexity" evidence="2">
    <location>
        <begin position="471"/>
        <end position="484"/>
    </location>
</feature>
<dbReference type="Pfam" id="PF03807">
    <property type="entry name" value="F420_oxidored"/>
    <property type="match status" value="1"/>
</dbReference>
<keyword evidence="5" id="KW-1185">Reference proteome</keyword>
<protein>
    <recommendedName>
        <fullName evidence="3">Pyrroline-5-carboxylate reductase catalytic N-terminal domain-containing protein</fullName>
    </recommendedName>
</protein>
<feature type="region of interest" description="Disordered" evidence="2">
    <location>
        <begin position="369"/>
        <end position="503"/>
    </location>
</feature>
<comment type="similarity">
    <text evidence="1">Belongs to the pyrroline-5-carboxylate reductase family.</text>
</comment>
<sequence length="718" mass="77160">MKQQSSIASSTGGVGVSRALLLDIATRSSLDDASLSTVCAMRPDTVSVISHQVLYIAAILSQLRACHHASNRKLRVRDLLLAQKPEARRPKGIIAATPSQLRIVIIGGGTVGRHIASSMLTSGMFHSSALSIITRQPATLRGLSEKGVRCFPQDDVDVLRSADLVVLAVQPSQIYAVGKRFSNSSHSSSNSGANSHINNHNVGSGEIASWKVRITTIQDVSFNETPSSCRFAAESQLTRSVARCSMTTALQRTLRSIAAAVRKMAEEAGDQEQQVRATLRQEEGLLQRGGALPSDHSNIGIGGGGEKRKQTLLELAFPRDGAWVSRLTSSPSAAAVAGTSAVSYGGGQQYDGGDEVYDHHQQMLIGNDDTYDDEYTVGGTERTAGAAGSSRTQSSITAGATTNAAAEFHDDGASSVGEMEVRRRHHDDDEENEDEDDLTERGHVDRADAGDDTTTPTASRQLQRQHKQHHPQQQQQQYYPQQQQKQHHLLGCSSGDGIASDDHHQRPQATFYFLDRFLWCLMQTQQATSTTSTSTAASLLGGGGTAAMTTSKPSASHHGLDEQQQPPTTTSLAMLETLITTWALLLPEGPLRKRMLDTCDAAEIQRALMSAAAVAVAAATGKPSSPTTTSSSHTGGGHDDAFQRLVATVLSVSELPHGHGRGSDNRHHHHHHRGNTSSSTVVMEAVPTVQWCSAVLLREDNPFVVVDELQKQFLRLLW</sequence>
<evidence type="ECO:0000256" key="2">
    <source>
        <dbReference type="SAM" id="MobiDB-lite"/>
    </source>
</evidence>
<name>A0A0S4IXV2_BODSA</name>
<dbReference type="GO" id="GO:0055129">
    <property type="term" value="P:L-proline biosynthetic process"/>
    <property type="evidence" value="ECO:0007669"/>
    <property type="project" value="TreeGrafter"/>
</dbReference>
<proteinExistence type="inferred from homology"/>
<accession>A0A0S4IXV2</accession>
<feature type="region of interest" description="Disordered" evidence="2">
    <location>
        <begin position="530"/>
        <end position="567"/>
    </location>
</feature>
<evidence type="ECO:0000313" key="5">
    <source>
        <dbReference type="Proteomes" id="UP000051952"/>
    </source>
</evidence>
<evidence type="ECO:0000259" key="3">
    <source>
        <dbReference type="Pfam" id="PF03807"/>
    </source>
</evidence>
<gene>
    <name evidence="4" type="ORF">BSAL_73435</name>
</gene>
<dbReference type="InterPro" id="IPR036291">
    <property type="entry name" value="NAD(P)-bd_dom_sf"/>
</dbReference>
<feature type="compositionally biased region" description="Polar residues" evidence="2">
    <location>
        <begin position="389"/>
        <end position="404"/>
    </location>
</feature>
<dbReference type="Gene3D" id="3.40.50.720">
    <property type="entry name" value="NAD(P)-binding Rossmann-like Domain"/>
    <property type="match status" value="1"/>
</dbReference>
<feature type="compositionally biased region" description="Basic and acidic residues" evidence="2">
    <location>
        <begin position="439"/>
        <end position="449"/>
    </location>
</feature>
<dbReference type="SUPFAM" id="SSF51735">
    <property type="entry name" value="NAD(P)-binding Rossmann-fold domains"/>
    <property type="match status" value="1"/>
</dbReference>
<evidence type="ECO:0000313" key="4">
    <source>
        <dbReference type="EMBL" id="CUG06808.1"/>
    </source>
</evidence>
<dbReference type="AlphaFoldDB" id="A0A0S4IXV2"/>
<feature type="region of interest" description="Disordered" evidence="2">
    <location>
        <begin position="655"/>
        <end position="680"/>
    </location>
</feature>
<evidence type="ECO:0000256" key="1">
    <source>
        <dbReference type="ARBA" id="ARBA00005525"/>
    </source>
</evidence>
<dbReference type="PANTHER" id="PTHR11645:SF58">
    <property type="entry name" value="NADP-DEPENDENT OXIDOREDUCTASE DOMAIN-CONTAINING PROTEIN 1"/>
    <property type="match status" value="1"/>
</dbReference>